<dbReference type="GO" id="GO:0009694">
    <property type="term" value="P:jasmonic acid metabolic process"/>
    <property type="evidence" value="ECO:0007669"/>
    <property type="project" value="TreeGrafter"/>
</dbReference>
<comment type="caution">
    <text evidence="2">The sequence shown here is derived from an EMBL/GenBank/DDBJ whole genome shotgun (WGS) entry which is preliminary data.</text>
</comment>
<feature type="domain" description="AB hydrolase-1" evidence="1">
    <location>
        <begin position="4"/>
        <end position="247"/>
    </location>
</feature>
<reference evidence="2 3" key="1">
    <citation type="journal article" date="2021" name="Commun. Biol.">
        <title>The genome of Shorea leprosula (Dipterocarpaceae) highlights the ecological relevance of drought in aseasonal tropical rainforests.</title>
        <authorList>
            <person name="Ng K.K.S."/>
            <person name="Kobayashi M.J."/>
            <person name="Fawcett J.A."/>
            <person name="Hatakeyama M."/>
            <person name="Paape T."/>
            <person name="Ng C.H."/>
            <person name="Ang C.C."/>
            <person name="Tnah L.H."/>
            <person name="Lee C.T."/>
            <person name="Nishiyama T."/>
            <person name="Sese J."/>
            <person name="O'Brien M.J."/>
            <person name="Copetti D."/>
            <person name="Mohd Noor M.I."/>
            <person name="Ong R.C."/>
            <person name="Putra M."/>
            <person name="Sireger I.Z."/>
            <person name="Indrioko S."/>
            <person name="Kosugi Y."/>
            <person name="Izuno A."/>
            <person name="Isagi Y."/>
            <person name="Lee S.L."/>
            <person name="Shimizu K.K."/>
        </authorList>
    </citation>
    <scope>NUCLEOTIDE SEQUENCE [LARGE SCALE GENOMIC DNA]</scope>
    <source>
        <strain evidence="2">214</strain>
    </source>
</reference>
<dbReference type="AlphaFoldDB" id="A0AAV5IAH5"/>
<dbReference type="GO" id="GO:0009696">
    <property type="term" value="P:salicylic acid metabolic process"/>
    <property type="evidence" value="ECO:0007669"/>
    <property type="project" value="TreeGrafter"/>
</dbReference>
<organism evidence="2 3">
    <name type="scientific">Rubroshorea leprosula</name>
    <dbReference type="NCBI Taxonomy" id="152421"/>
    <lineage>
        <taxon>Eukaryota</taxon>
        <taxon>Viridiplantae</taxon>
        <taxon>Streptophyta</taxon>
        <taxon>Embryophyta</taxon>
        <taxon>Tracheophyta</taxon>
        <taxon>Spermatophyta</taxon>
        <taxon>Magnoliopsida</taxon>
        <taxon>eudicotyledons</taxon>
        <taxon>Gunneridae</taxon>
        <taxon>Pentapetalae</taxon>
        <taxon>rosids</taxon>
        <taxon>malvids</taxon>
        <taxon>Malvales</taxon>
        <taxon>Dipterocarpaceae</taxon>
        <taxon>Rubroshorea</taxon>
    </lineage>
</organism>
<keyword evidence="3" id="KW-1185">Reference proteome</keyword>
<dbReference type="GO" id="GO:0080030">
    <property type="term" value="F:methyl indole-3-acetate esterase activity"/>
    <property type="evidence" value="ECO:0007669"/>
    <property type="project" value="TreeGrafter"/>
</dbReference>
<name>A0AAV5IAH5_9ROSI</name>
<dbReference type="Proteomes" id="UP001054252">
    <property type="component" value="Unassembled WGS sequence"/>
</dbReference>
<dbReference type="GO" id="GO:0080031">
    <property type="term" value="F:methyl salicylate esterase activity"/>
    <property type="evidence" value="ECO:0007669"/>
    <property type="project" value="TreeGrafter"/>
</dbReference>
<dbReference type="GO" id="GO:0080032">
    <property type="term" value="F:methyl jasmonate esterase activity"/>
    <property type="evidence" value="ECO:0007669"/>
    <property type="project" value="TreeGrafter"/>
</dbReference>
<accession>A0AAV5IAH5</accession>
<dbReference type="SUPFAM" id="SSF53474">
    <property type="entry name" value="alpha/beta-Hydrolases"/>
    <property type="match status" value="1"/>
</dbReference>
<dbReference type="EMBL" id="BPVZ01000008">
    <property type="protein sequence ID" value="GKU94664.1"/>
    <property type="molecule type" value="Genomic_DNA"/>
</dbReference>
<protein>
    <recommendedName>
        <fullName evidence="1">AB hydrolase-1 domain-containing protein</fullName>
    </recommendedName>
</protein>
<evidence type="ECO:0000313" key="2">
    <source>
        <dbReference type="EMBL" id="GKU94664.1"/>
    </source>
</evidence>
<dbReference type="InterPro" id="IPR000073">
    <property type="entry name" value="AB_hydrolase_1"/>
</dbReference>
<dbReference type="InterPro" id="IPR029058">
    <property type="entry name" value="AB_hydrolase_fold"/>
</dbReference>
<dbReference type="FunFam" id="3.40.50.1820:FF:000051">
    <property type="entry name" value="(S)-hydroxynitrile lyase"/>
    <property type="match status" value="1"/>
</dbReference>
<evidence type="ECO:0000259" key="1">
    <source>
        <dbReference type="Pfam" id="PF12697"/>
    </source>
</evidence>
<dbReference type="InterPro" id="IPR045889">
    <property type="entry name" value="MES/HNL"/>
</dbReference>
<gene>
    <name evidence="2" type="ORF">SLEP1_g8124</name>
</gene>
<proteinExistence type="predicted"/>
<dbReference type="Pfam" id="PF12697">
    <property type="entry name" value="Abhydrolase_6"/>
    <property type="match status" value="1"/>
</dbReference>
<sequence>MTHFVLVHGICHGAWCWYRVIAHLKSAGHLVTPLDLGASGINSKQLNQLSSYSDYVQPLMEFMADLPEEEKVILAGHSFGGIAISLAMEKFPSKIAAAVYVTGFMPNLESTPATAILEFFKSVLAEPLLDLQLSHDNGPEKPPTTCFLGPNYAVAKVYQNSPKEDLELAQTVLRQGKWFIPDLSKDSLLTKENFGSVHRVYVVCNEDLIIKEELQKWYIEHNPTQDVKVIAGADHMPMFSKPQELCQALQEIAQKYE</sequence>
<dbReference type="PANTHER" id="PTHR10992:SF1030">
    <property type="entry name" value="AB HYDROLASE-1 DOMAIN-CONTAINING PROTEIN"/>
    <property type="match status" value="1"/>
</dbReference>
<dbReference type="PANTHER" id="PTHR10992">
    <property type="entry name" value="METHYLESTERASE FAMILY MEMBER"/>
    <property type="match status" value="1"/>
</dbReference>
<dbReference type="Gene3D" id="3.40.50.1820">
    <property type="entry name" value="alpha/beta hydrolase"/>
    <property type="match status" value="1"/>
</dbReference>
<evidence type="ECO:0000313" key="3">
    <source>
        <dbReference type="Proteomes" id="UP001054252"/>
    </source>
</evidence>